<feature type="compositionally biased region" description="Low complexity" evidence="1">
    <location>
        <begin position="436"/>
        <end position="455"/>
    </location>
</feature>
<dbReference type="InterPro" id="IPR016187">
    <property type="entry name" value="CTDL_fold"/>
</dbReference>
<organism evidence="3 4">
    <name type="scientific">Syphacia muris</name>
    <dbReference type="NCBI Taxonomy" id="451379"/>
    <lineage>
        <taxon>Eukaryota</taxon>
        <taxon>Metazoa</taxon>
        <taxon>Ecdysozoa</taxon>
        <taxon>Nematoda</taxon>
        <taxon>Chromadorea</taxon>
        <taxon>Rhabditida</taxon>
        <taxon>Spirurina</taxon>
        <taxon>Oxyuridomorpha</taxon>
        <taxon>Oxyuroidea</taxon>
        <taxon>Oxyuridae</taxon>
        <taxon>Syphacia</taxon>
    </lineage>
</organism>
<dbReference type="AlphaFoldDB" id="A0A0N5AR42"/>
<dbReference type="WBParaSite" id="SMUV_0000717501-mRNA-1">
    <property type="protein sequence ID" value="SMUV_0000717501-mRNA-1"/>
    <property type="gene ID" value="SMUV_0000717501"/>
</dbReference>
<keyword evidence="2" id="KW-0472">Membrane</keyword>
<sequence length="495" mass="55030">MSRLRLEKSQLRNKLFDVSEAVCLLCFSAIFTLITEANGKQAAVRYRKVGSCGENGEGIRVEVSNQQEHFCYLLINSAARIGVKKFGIPIDHMVVVSDHVQLTLSDGDSTGGNLTLTGDTAPGTFVSIRYRYQTQENPKSEISFFTESTGLASIRFSHSDITISRDRKTDVTAKSFDAGIKELGSRKHEVFVLFMNQYLKLYIDNAYIGDYPYPGRVDAVRQMSIWGNLAPDSIMQGTIANSVKSVYDADSYCRHRHSGHLLVYANKVEQNRLDAIFDFSRSPHSLFEVFGIEITKDGVLESYDGTNTSYIFSLLEGSKSFLKKGQCLYRFRYGNFDGKGYKDTIGAQDCNLPIATFICRSRISREAGGVTLAASAESSESPIMFYLCITGYIILIIVSIIGTIFAIHRPSKLSSDDQSNTSYQQDNVYDEPPPQQQQQQQQQEPEAEPYSEPAPSTVPPPPPLEDDEPLVHYAATDPSSTALAIHDDNGDSDDY</sequence>
<feature type="transmembrane region" description="Helical" evidence="2">
    <location>
        <begin position="383"/>
        <end position="407"/>
    </location>
</feature>
<feature type="compositionally biased region" description="Polar residues" evidence="1">
    <location>
        <begin position="412"/>
        <end position="427"/>
    </location>
</feature>
<keyword evidence="3" id="KW-1185">Reference proteome</keyword>
<reference evidence="4" key="1">
    <citation type="submission" date="2017-02" db="UniProtKB">
        <authorList>
            <consortium name="WormBaseParasite"/>
        </authorList>
    </citation>
    <scope>IDENTIFICATION</scope>
</reference>
<protein>
    <submittedName>
        <fullName evidence="4">CUB domain-containing protein</fullName>
    </submittedName>
</protein>
<evidence type="ECO:0000256" key="2">
    <source>
        <dbReference type="SAM" id="Phobius"/>
    </source>
</evidence>
<evidence type="ECO:0000256" key="1">
    <source>
        <dbReference type="SAM" id="MobiDB-lite"/>
    </source>
</evidence>
<dbReference type="Proteomes" id="UP000046393">
    <property type="component" value="Unplaced"/>
</dbReference>
<keyword evidence="2" id="KW-1133">Transmembrane helix</keyword>
<keyword evidence="2" id="KW-0812">Transmembrane</keyword>
<accession>A0A0N5AR42</accession>
<dbReference type="SUPFAM" id="SSF56436">
    <property type="entry name" value="C-type lectin-like"/>
    <property type="match status" value="1"/>
</dbReference>
<proteinExistence type="predicted"/>
<name>A0A0N5AR42_9BILA</name>
<evidence type="ECO:0000313" key="3">
    <source>
        <dbReference type="Proteomes" id="UP000046393"/>
    </source>
</evidence>
<evidence type="ECO:0000313" key="4">
    <source>
        <dbReference type="WBParaSite" id="SMUV_0000717501-mRNA-1"/>
    </source>
</evidence>
<feature type="region of interest" description="Disordered" evidence="1">
    <location>
        <begin position="412"/>
        <end position="495"/>
    </location>
</feature>